<dbReference type="Proteomes" id="UP000183997">
    <property type="component" value="Unassembled WGS sequence"/>
</dbReference>
<keyword evidence="2" id="KW-1185">Reference proteome</keyword>
<dbReference type="AlphaFoldDB" id="A0A1M6W4L0"/>
<gene>
    <name evidence="1" type="ORF">SAMN02745123_03470</name>
</gene>
<sequence length="40" mass="4540">MPMDVDIARFSSQTLTELFLGVVVQLLLNIDYMGLRVGFH</sequence>
<evidence type="ECO:0000313" key="1">
    <source>
        <dbReference type="EMBL" id="SHK88672.1"/>
    </source>
</evidence>
<organism evidence="1 2">
    <name type="scientific">Desulforamulus aeronauticus DSM 10349</name>
    <dbReference type="NCBI Taxonomy" id="1121421"/>
    <lineage>
        <taxon>Bacteria</taxon>
        <taxon>Bacillati</taxon>
        <taxon>Bacillota</taxon>
        <taxon>Clostridia</taxon>
        <taxon>Eubacteriales</taxon>
        <taxon>Peptococcaceae</taxon>
        <taxon>Desulforamulus</taxon>
    </lineage>
</organism>
<proteinExistence type="predicted"/>
<accession>A0A1M6W4L0</accession>
<evidence type="ECO:0000313" key="2">
    <source>
        <dbReference type="Proteomes" id="UP000183997"/>
    </source>
</evidence>
<protein>
    <submittedName>
        <fullName evidence="1">Uncharacterized protein</fullName>
    </submittedName>
</protein>
<dbReference type="EMBL" id="FRAR01000028">
    <property type="protein sequence ID" value="SHK88672.1"/>
    <property type="molecule type" value="Genomic_DNA"/>
</dbReference>
<reference evidence="2" key="1">
    <citation type="submission" date="2016-11" db="EMBL/GenBank/DDBJ databases">
        <authorList>
            <person name="Varghese N."/>
            <person name="Submissions S."/>
        </authorList>
    </citation>
    <scope>NUCLEOTIDE SEQUENCE [LARGE SCALE GENOMIC DNA]</scope>
    <source>
        <strain evidence="2">DSM 10349</strain>
    </source>
</reference>
<name>A0A1M6W4L0_9FIRM</name>